<protein>
    <submittedName>
        <fullName evidence="1">Uncharacterized protein</fullName>
    </submittedName>
</protein>
<proteinExistence type="predicted"/>
<accession>A0A0C1ZAR5</accession>
<dbReference type="PATRIC" id="fig|1229493.5.peg.1089"/>
<name>A0A0C1ZAR5_9VIBR</name>
<dbReference type="EMBL" id="JPRD01000015">
    <property type="protein sequence ID" value="KIF53254.1"/>
    <property type="molecule type" value="Genomic_DNA"/>
</dbReference>
<comment type="caution">
    <text evidence="1">The sequence shown here is derived from an EMBL/GenBank/DDBJ whole genome shotgun (WGS) entry which is preliminary data.</text>
</comment>
<gene>
    <name evidence="1" type="ORF">H735_10025</name>
</gene>
<evidence type="ECO:0000313" key="1">
    <source>
        <dbReference type="EMBL" id="KIF53254.1"/>
    </source>
</evidence>
<dbReference type="Proteomes" id="UP000031586">
    <property type="component" value="Unassembled WGS sequence"/>
</dbReference>
<reference evidence="1 2" key="1">
    <citation type="submission" date="2014-07" db="EMBL/GenBank/DDBJ databases">
        <title>Unique and conserved regions in Vibrio harveyi and related species in comparison with the shrimp pathogen Vibrio harveyi CAIM 1792.</title>
        <authorList>
            <person name="Espinoza-Valles I."/>
            <person name="Vora G."/>
            <person name="Leekitcharoenphon P."/>
            <person name="Ussery D."/>
            <person name="Hoj L."/>
            <person name="Gomez-Gil B."/>
        </authorList>
    </citation>
    <scope>NUCLEOTIDE SEQUENCE [LARGE SCALE GENOMIC DNA]</scope>
    <source>
        <strain evidence="2">CAIM 1854 / LMG 25443</strain>
    </source>
</reference>
<sequence length="213" mass="24596">MKKADLIQIVQSVFAAKQAEKDEIQIIKDCKPLRIKGQLFSLHFMGDHLSISPYGGGYLRRFTIEELMSDDVEIAEHPSMLGKQHAFFEVGDNMVAQGWFNPEYRWNGWAVPVFSIDECKKIIEMLHNEGGEEGYKFRRNEDDTGFYFIDFYSDPDEEYFVEDSTLTLESGQEIKVNGLIDGWCWDNIEPERYEEFNKAIADGSYQSTVSKLA</sequence>
<organism evidence="1 2">
    <name type="scientific">Vibrio owensii CAIM 1854 = LMG 25443</name>
    <dbReference type="NCBI Taxonomy" id="1229493"/>
    <lineage>
        <taxon>Bacteria</taxon>
        <taxon>Pseudomonadati</taxon>
        <taxon>Pseudomonadota</taxon>
        <taxon>Gammaproteobacteria</taxon>
        <taxon>Vibrionales</taxon>
        <taxon>Vibrionaceae</taxon>
        <taxon>Vibrio</taxon>
    </lineage>
</organism>
<dbReference type="RefSeq" id="WP_020194446.1">
    <property type="nucleotide sequence ID" value="NZ_BAOH01000005.1"/>
</dbReference>
<dbReference type="AlphaFoldDB" id="A0A0C1ZAR5"/>
<evidence type="ECO:0000313" key="2">
    <source>
        <dbReference type="Proteomes" id="UP000031586"/>
    </source>
</evidence>